<dbReference type="Gene3D" id="3.40.50.880">
    <property type="match status" value="1"/>
</dbReference>
<sequence>MRIEIVVFDGFDDLDVFAPHEVLQQATADRPDWDVRLVGIDGPATVTSARGVVVTVPEGLGEPDGVVVPGGPWRDAGSGLGAEIARGVLGARLVALAPRLRWIASVCTGAMLLAAAGLTSGRPAVTHHAALDDLAASGALVRPGERVVDDGTLVTAGGVTSGLDLALHLVAREIDPETARRTAEFLEYTPRIDLGAAART</sequence>
<dbReference type="SUPFAM" id="SSF52317">
    <property type="entry name" value="Class I glutamine amidotransferase-like"/>
    <property type="match status" value="1"/>
</dbReference>
<dbReference type="RefSeq" id="WP_230729783.1">
    <property type="nucleotide sequence ID" value="NZ_JAJNDB010000001.1"/>
</dbReference>
<dbReference type="Pfam" id="PF01965">
    <property type="entry name" value="DJ-1_PfpI"/>
    <property type="match status" value="1"/>
</dbReference>
<comment type="caution">
    <text evidence="2">The sequence shown here is derived from an EMBL/GenBank/DDBJ whole genome shotgun (WGS) entry which is preliminary data.</text>
</comment>
<dbReference type="PANTHER" id="PTHR43130">
    <property type="entry name" value="ARAC-FAMILY TRANSCRIPTIONAL REGULATOR"/>
    <property type="match status" value="1"/>
</dbReference>
<reference evidence="2 3" key="1">
    <citation type="submission" date="2021-11" db="EMBL/GenBank/DDBJ databases">
        <title>Draft genome sequence of Actinomycetospora sp. SF1 isolated from the rhizosphere soil.</title>
        <authorList>
            <person name="Duangmal K."/>
            <person name="Chantavorakit T."/>
        </authorList>
    </citation>
    <scope>NUCLEOTIDE SEQUENCE [LARGE SCALE GENOMIC DNA]</scope>
    <source>
        <strain evidence="2 3">TBRC 5722</strain>
    </source>
</reference>
<dbReference type="PANTHER" id="PTHR43130:SF3">
    <property type="entry name" value="HTH-TYPE TRANSCRIPTIONAL REGULATOR RV1931C"/>
    <property type="match status" value="1"/>
</dbReference>
<evidence type="ECO:0000259" key="1">
    <source>
        <dbReference type="Pfam" id="PF01965"/>
    </source>
</evidence>
<organism evidence="2 3">
    <name type="scientific">Actinomycetospora endophytica</name>
    <dbReference type="NCBI Taxonomy" id="2291215"/>
    <lineage>
        <taxon>Bacteria</taxon>
        <taxon>Bacillati</taxon>
        <taxon>Actinomycetota</taxon>
        <taxon>Actinomycetes</taxon>
        <taxon>Pseudonocardiales</taxon>
        <taxon>Pseudonocardiaceae</taxon>
        <taxon>Actinomycetospora</taxon>
    </lineage>
</organism>
<dbReference type="CDD" id="cd03139">
    <property type="entry name" value="GATase1_PfpI_2"/>
    <property type="match status" value="1"/>
</dbReference>
<dbReference type="InterPro" id="IPR029062">
    <property type="entry name" value="Class_I_gatase-like"/>
</dbReference>
<evidence type="ECO:0000313" key="3">
    <source>
        <dbReference type="Proteomes" id="UP001199469"/>
    </source>
</evidence>
<dbReference type="InterPro" id="IPR002818">
    <property type="entry name" value="DJ-1/PfpI"/>
</dbReference>
<feature type="domain" description="DJ-1/PfpI" evidence="1">
    <location>
        <begin position="1"/>
        <end position="171"/>
    </location>
</feature>
<accession>A0ABS8P1G8</accession>
<keyword evidence="3" id="KW-1185">Reference proteome</keyword>
<gene>
    <name evidence="2" type="ORF">LQ327_01630</name>
</gene>
<protein>
    <submittedName>
        <fullName evidence="2">DJ-1/PfpI family protein</fullName>
    </submittedName>
</protein>
<evidence type="ECO:0000313" key="2">
    <source>
        <dbReference type="EMBL" id="MCD2192092.1"/>
    </source>
</evidence>
<proteinExistence type="predicted"/>
<dbReference type="InterPro" id="IPR052158">
    <property type="entry name" value="INH-QAR"/>
</dbReference>
<dbReference type="Proteomes" id="UP001199469">
    <property type="component" value="Unassembled WGS sequence"/>
</dbReference>
<dbReference type="EMBL" id="JAJNDB010000001">
    <property type="protein sequence ID" value="MCD2192092.1"/>
    <property type="molecule type" value="Genomic_DNA"/>
</dbReference>
<name>A0ABS8P1G8_9PSEU</name>